<accession>A0A5B9E825</accession>
<dbReference type="InterPro" id="IPR025277">
    <property type="entry name" value="Apiosidase-like_cat_dom"/>
</dbReference>
<dbReference type="Gene3D" id="2.60.40.10">
    <property type="entry name" value="Immunoglobulins"/>
    <property type="match status" value="1"/>
</dbReference>
<reference evidence="4 5" key="1">
    <citation type="submission" date="2019-08" db="EMBL/GenBank/DDBJ databases">
        <title>Complete genome sequence of Terriglobus albidus strain ORNL.</title>
        <authorList>
            <person name="Podar M."/>
        </authorList>
    </citation>
    <scope>NUCLEOTIDE SEQUENCE [LARGE SCALE GENOMIC DNA]</scope>
    <source>
        <strain evidence="4 5">ORNL</strain>
    </source>
</reference>
<dbReference type="EMBL" id="CP042806">
    <property type="protein sequence ID" value="QEE28238.1"/>
    <property type="molecule type" value="Genomic_DNA"/>
</dbReference>
<evidence type="ECO:0000259" key="3">
    <source>
        <dbReference type="Pfam" id="PF18310"/>
    </source>
</evidence>
<dbReference type="InterPro" id="IPR017853">
    <property type="entry name" value="GH"/>
</dbReference>
<dbReference type="PANTHER" id="PTHR37836:SF2">
    <property type="entry name" value="DUF4038 DOMAIN-CONTAINING PROTEIN"/>
    <property type="match status" value="1"/>
</dbReference>
<organism evidence="4 5">
    <name type="scientific">Terriglobus albidus</name>
    <dbReference type="NCBI Taxonomy" id="1592106"/>
    <lineage>
        <taxon>Bacteria</taxon>
        <taxon>Pseudomonadati</taxon>
        <taxon>Acidobacteriota</taxon>
        <taxon>Terriglobia</taxon>
        <taxon>Terriglobales</taxon>
        <taxon>Acidobacteriaceae</taxon>
        <taxon>Terriglobus</taxon>
    </lineage>
</organism>
<dbReference type="Pfam" id="PF16586">
    <property type="entry name" value="DUF5060"/>
    <property type="match status" value="1"/>
</dbReference>
<feature type="domain" description="DUF5060" evidence="2">
    <location>
        <begin position="49"/>
        <end position="115"/>
    </location>
</feature>
<keyword evidence="5" id="KW-1185">Reference proteome</keyword>
<protein>
    <submittedName>
        <fullName evidence="4">DUF5060 domain-containing protein</fullName>
    </submittedName>
</protein>
<dbReference type="Proteomes" id="UP000321820">
    <property type="component" value="Chromosome"/>
</dbReference>
<dbReference type="Pfam" id="PF18310">
    <property type="entry name" value="DUF5605"/>
    <property type="match status" value="1"/>
</dbReference>
<dbReference type="InterPro" id="IPR013783">
    <property type="entry name" value="Ig-like_fold"/>
</dbReference>
<dbReference type="KEGG" id="talb:FTW19_09645"/>
<gene>
    <name evidence="4" type="ORF">FTW19_09645</name>
</gene>
<evidence type="ECO:0000313" key="4">
    <source>
        <dbReference type="EMBL" id="QEE28238.1"/>
    </source>
</evidence>
<dbReference type="PANTHER" id="PTHR37836">
    <property type="entry name" value="LMO1036 PROTEIN"/>
    <property type="match status" value="1"/>
</dbReference>
<evidence type="ECO:0000313" key="5">
    <source>
        <dbReference type="Proteomes" id="UP000321820"/>
    </source>
</evidence>
<evidence type="ECO:0000259" key="2">
    <source>
        <dbReference type="Pfam" id="PF16586"/>
    </source>
</evidence>
<feature type="domain" description="DUF5605" evidence="3">
    <location>
        <begin position="463"/>
        <end position="548"/>
    </location>
</feature>
<dbReference type="Gene3D" id="3.20.20.80">
    <property type="entry name" value="Glycosidases"/>
    <property type="match status" value="1"/>
</dbReference>
<dbReference type="Pfam" id="PF13204">
    <property type="entry name" value="Apiosidase"/>
    <property type="match status" value="1"/>
</dbReference>
<dbReference type="SUPFAM" id="SSF51445">
    <property type="entry name" value="(Trans)glycosidases"/>
    <property type="match status" value="1"/>
</dbReference>
<sequence>MNRREMMKLGAGAFATSLPLVAHAEHPFRDAAPDSGATADQGGDAVQGTIEQWGIFEVALAGPSEGNPFIQVTLSAEFRHQHRTVSVTGFYDGNGTYRIRFMPDATGDWSYVTTSSAGALHGKSGSFQCTSASTGNHGPVHVAHQFHFQYADGTPYFPFGTTTYSYLFMSEPYDLQTIASLKDSPFNKVRVCVLPKGQGKRGLPEFPFEHAAGSSSAHREELKDGHPSNATFDCDRLNPRYFQLLERRLLELQKAGIEADLILFHPYDSWGFKSMTPEQDDRYLRYAIARFAAYRNVWWAIANEYDLVKTKSLADWDRFFRITVASDPYSHLRSIHHSKVIYDHSKPWCTHASLQEYDFQKSAERRAAWNKPIVYDEIQYEGNIARRWGNLSAEEVTRRFWLATVHGVYASHGETYKTPPGEPVWSDGGKLRGISSPRIAFLRKLLERATQTGVNEFEDAYYPSAGKDKELYLYYFDFHCVGEYDFPLPAGVRFKATLIDPWNMTERELPGVFTGKSTGSRFVDENAGDQIQGGTNHIELTGKPYMAVLFQKV</sequence>
<name>A0A5B9E825_9BACT</name>
<dbReference type="RefSeq" id="WP_147647428.1">
    <property type="nucleotide sequence ID" value="NZ_CP042806.1"/>
</dbReference>
<dbReference type="InterPro" id="IPR041239">
    <property type="entry name" value="DUF5605"/>
</dbReference>
<evidence type="ECO:0000259" key="1">
    <source>
        <dbReference type="Pfam" id="PF13204"/>
    </source>
</evidence>
<dbReference type="Gene3D" id="2.60.40.3950">
    <property type="match status" value="1"/>
</dbReference>
<dbReference type="OrthoDB" id="127163at2"/>
<dbReference type="AlphaFoldDB" id="A0A5B9E825"/>
<feature type="domain" description="Apiosidase-like catalytic" evidence="1">
    <location>
        <begin position="147"/>
        <end position="416"/>
    </location>
</feature>
<proteinExistence type="predicted"/>
<dbReference type="InterPro" id="IPR032260">
    <property type="entry name" value="DUF5060"/>
</dbReference>